<evidence type="ECO:0008006" key="4">
    <source>
        <dbReference type="Google" id="ProtNLM"/>
    </source>
</evidence>
<comment type="caution">
    <text evidence="2">The sequence shown here is derived from an EMBL/GenBank/DDBJ whole genome shotgun (WGS) entry which is preliminary data.</text>
</comment>
<dbReference type="EMBL" id="JAABOO010000004">
    <property type="protein sequence ID" value="NER15150.1"/>
    <property type="molecule type" value="Genomic_DNA"/>
</dbReference>
<feature type="signal peptide" evidence="1">
    <location>
        <begin position="1"/>
        <end position="19"/>
    </location>
</feature>
<sequence length="267" mass="30365">MKKISLLLLLLSFSITTFGQNNINKYKYVVVPSKFDTFKHENEYQLNAMLEFLLKKNNFNALYQTSLPEDYLRNNCIGLKADVKNTSGLLTNKVIIEFKDCQGNVVFASKEGKSKIKEFQKGYQAALRQAFESVEFLNYKYEPSSEAEQNAVVVRREEPTTVQPEVVKEVKEVKTETTGTVQSTSGTVNTVQTGTVNTNVLYAQPIANGFQLVDSTPKVVYILQETGIKDVFLVKGIDGIFYVKNGKWIVEYYKNNQRVQEEVNVKF</sequence>
<name>A0A6P0URJ8_9FLAO</name>
<keyword evidence="1" id="KW-0732">Signal</keyword>
<protein>
    <recommendedName>
        <fullName evidence="4">Secreted protein</fullName>
    </recommendedName>
</protein>
<gene>
    <name evidence="2" type="ORF">GWK08_16970</name>
</gene>
<organism evidence="2 3">
    <name type="scientific">Leptobacterium flavescens</name>
    <dbReference type="NCBI Taxonomy" id="472055"/>
    <lineage>
        <taxon>Bacteria</taxon>
        <taxon>Pseudomonadati</taxon>
        <taxon>Bacteroidota</taxon>
        <taxon>Flavobacteriia</taxon>
        <taxon>Flavobacteriales</taxon>
        <taxon>Flavobacteriaceae</taxon>
        <taxon>Leptobacterium</taxon>
    </lineage>
</organism>
<dbReference type="AlphaFoldDB" id="A0A6P0URJ8"/>
<dbReference type="RefSeq" id="WP_163608448.1">
    <property type="nucleotide sequence ID" value="NZ_JAABOO010000004.1"/>
</dbReference>
<dbReference type="Proteomes" id="UP000468581">
    <property type="component" value="Unassembled WGS sequence"/>
</dbReference>
<keyword evidence="3" id="KW-1185">Reference proteome</keyword>
<evidence type="ECO:0000313" key="2">
    <source>
        <dbReference type="EMBL" id="NER15150.1"/>
    </source>
</evidence>
<evidence type="ECO:0000256" key="1">
    <source>
        <dbReference type="SAM" id="SignalP"/>
    </source>
</evidence>
<evidence type="ECO:0000313" key="3">
    <source>
        <dbReference type="Proteomes" id="UP000468581"/>
    </source>
</evidence>
<proteinExistence type="predicted"/>
<reference evidence="2 3" key="1">
    <citation type="submission" date="2020-01" db="EMBL/GenBank/DDBJ databases">
        <title>Leptobacterium flavescens.</title>
        <authorList>
            <person name="Wang G."/>
        </authorList>
    </citation>
    <scope>NUCLEOTIDE SEQUENCE [LARGE SCALE GENOMIC DNA]</scope>
    <source>
        <strain evidence="2 3">KCTC 22160</strain>
    </source>
</reference>
<feature type="chain" id="PRO_5027112106" description="Secreted protein" evidence="1">
    <location>
        <begin position="20"/>
        <end position="267"/>
    </location>
</feature>
<accession>A0A6P0URJ8</accession>